<evidence type="ECO:0000256" key="5">
    <source>
        <dbReference type="SAM" id="SignalP"/>
    </source>
</evidence>
<evidence type="ECO:0000256" key="1">
    <source>
        <dbReference type="ARBA" id="ARBA00010609"/>
    </source>
</evidence>
<evidence type="ECO:0000256" key="3">
    <source>
        <dbReference type="ARBA" id="ARBA00023002"/>
    </source>
</evidence>
<dbReference type="KEGG" id="ccp:CHC_T00009050001"/>
<evidence type="ECO:0000259" key="7">
    <source>
        <dbReference type="Pfam" id="PF07732"/>
    </source>
</evidence>
<dbReference type="PANTHER" id="PTHR11709">
    <property type="entry name" value="MULTI-COPPER OXIDASE"/>
    <property type="match status" value="1"/>
</dbReference>
<feature type="non-terminal residue" evidence="8">
    <location>
        <position position="450"/>
    </location>
</feature>
<dbReference type="GeneID" id="17325200"/>
<keyword evidence="2" id="KW-0479">Metal-binding</keyword>
<dbReference type="Proteomes" id="UP000012073">
    <property type="component" value="Unassembled WGS sequence"/>
</dbReference>
<dbReference type="RefSeq" id="XP_005717470.1">
    <property type="nucleotide sequence ID" value="XM_005717413.1"/>
</dbReference>
<dbReference type="PANTHER" id="PTHR11709:SF394">
    <property type="entry name" value="FI03373P-RELATED"/>
    <property type="match status" value="1"/>
</dbReference>
<sequence>MHALLLLLVLLLAPAHAALREYAWTVSLAPVSADGGQSPPPLHPVVNGRQPGTLLRARVNDTVVLRVYNALPSAVTSLHWHGVKQVGTPHADGLPGVSQCGIAPGQTFEYRFRVDRPGTLWWHSHSAMQKMTMSGAIVVHGDESVVGDYPERVLVLGEWWHRDQREMSEGLKKPVPDFEWVGDADSLLINGRAVFDCDVRKGECGDDAKRLSVLHVDPGVTYRVRVIGAQALALLNLHFDAHVMRVVEVESTLVRPFNTDALDVTSGQSYSVLLRTFWIRTTVRHRGSDKEGLAILRYSTADANATLPMRTPRRAPERDDIEWSLRHVRRFKSRFPVDLPPATRQLSILGTQNQQADGTLLWAVNNISFIKRPTPLLHAMQFGLREETKQWIEQSRIPNEFDFNQTLGDLNLSTATKTGTHVIKLRKDEVVDIVFQNTRALNGAEEVHPW</sequence>
<keyword evidence="4" id="KW-0186">Copper</keyword>
<dbReference type="InterPro" id="IPR011707">
    <property type="entry name" value="Cu-oxidase-like_N"/>
</dbReference>
<keyword evidence="3" id="KW-0560">Oxidoreductase</keyword>
<accession>R7QHP8</accession>
<evidence type="ECO:0000259" key="6">
    <source>
        <dbReference type="Pfam" id="PF00394"/>
    </source>
</evidence>
<comment type="similarity">
    <text evidence="1">Belongs to the multicopper oxidase family.</text>
</comment>
<dbReference type="Pfam" id="PF07732">
    <property type="entry name" value="Cu-oxidase_3"/>
    <property type="match status" value="1"/>
</dbReference>
<dbReference type="InterPro" id="IPR008972">
    <property type="entry name" value="Cupredoxin"/>
</dbReference>
<reference evidence="9" key="1">
    <citation type="journal article" date="2013" name="Proc. Natl. Acad. Sci. U.S.A.">
        <title>Genome structure and metabolic features in the red seaweed Chondrus crispus shed light on evolution of the Archaeplastida.</title>
        <authorList>
            <person name="Collen J."/>
            <person name="Porcel B."/>
            <person name="Carre W."/>
            <person name="Ball S.G."/>
            <person name="Chaparro C."/>
            <person name="Tonon T."/>
            <person name="Barbeyron T."/>
            <person name="Michel G."/>
            <person name="Noel B."/>
            <person name="Valentin K."/>
            <person name="Elias M."/>
            <person name="Artiguenave F."/>
            <person name="Arun A."/>
            <person name="Aury J.M."/>
            <person name="Barbosa-Neto J.F."/>
            <person name="Bothwell J.H."/>
            <person name="Bouget F.Y."/>
            <person name="Brillet L."/>
            <person name="Cabello-Hurtado F."/>
            <person name="Capella-Gutierrez S."/>
            <person name="Charrier B."/>
            <person name="Cladiere L."/>
            <person name="Cock J.M."/>
            <person name="Coelho S.M."/>
            <person name="Colleoni C."/>
            <person name="Czjzek M."/>
            <person name="Da Silva C."/>
            <person name="Delage L."/>
            <person name="Denoeud F."/>
            <person name="Deschamps P."/>
            <person name="Dittami S.M."/>
            <person name="Gabaldon T."/>
            <person name="Gachon C.M."/>
            <person name="Groisillier A."/>
            <person name="Herve C."/>
            <person name="Jabbari K."/>
            <person name="Katinka M."/>
            <person name="Kloareg B."/>
            <person name="Kowalczyk N."/>
            <person name="Labadie K."/>
            <person name="Leblanc C."/>
            <person name="Lopez P.J."/>
            <person name="McLachlan D.H."/>
            <person name="Meslet-Cladiere L."/>
            <person name="Moustafa A."/>
            <person name="Nehr Z."/>
            <person name="Nyvall Collen P."/>
            <person name="Panaud O."/>
            <person name="Partensky F."/>
            <person name="Poulain J."/>
            <person name="Rensing S.A."/>
            <person name="Rousvoal S."/>
            <person name="Samson G."/>
            <person name="Symeonidi A."/>
            <person name="Weissenbach J."/>
            <person name="Zambounis A."/>
            <person name="Wincker P."/>
            <person name="Boyen C."/>
        </authorList>
    </citation>
    <scope>NUCLEOTIDE SEQUENCE [LARGE SCALE GENOMIC DNA]</scope>
    <source>
        <strain evidence="9">cv. Stackhouse</strain>
    </source>
</reference>
<dbReference type="Gene3D" id="2.60.40.420">
    <property type="entry name" value="Cupredoxins - blue copper proteins"/>
    <property type="match status" value="3"/>
</dbReference>
<protein>
    <submittedName>
        <fullName evidence="8">Ascorbate oxidase</fullName>
    </submittedName>
</protein>
<feature type="domain" description="Plastocyanin-like" evidence="6">
    <location>
        <begin position="152"/>
        <end position="300"/>
    </location>
</feature>
<dbReference type="EMBL" id="HG001852">
    <property type="protein sequence ID" value="CDF37599.1"/>
    <property type="molecule type" value="Genomic_DNA"/>
</dbReference>
<dbReference type="Gramene" id="CDF37599">
    <property type="protein sequence ID" value="CDF37599"/>
    <property type="gene ID" value="CHC_T00009050001"/>
</dbReference>
<dbReference type="SUPFAM" id="SSF49503">
    <property type="entry name" value="Cupredoxins"/>
    <property type="match status" value="2"/>
</dbReference>
<organism evidence="8 9">
    <name type="scientific">Chondrus crispus</name>
    <name type="common">Carrageen Irish moss</name>
    <name type="synonym">Polymorpha crispa</name>
    <dbReference type="NCBI Taxonomy" id="2769"/>
    <lineage>
        <taxon>Eukaryota</taxon>
        <taxon>Rhodophyta</taxon>
        <taxon>Florideophyceae</taxon>
        <taxon>Rhodymeniophycidae</taxon>
        <taxon>Gigartinales</taxon>
        <taxon>Gigartinaceae</taxon>
        <taxon>Chondrus</taxon>
    </lineage>
</organism>
<evidence type="ECO:0000313" key="8">
    <source>
        <dbReference type="EMBL" id="CDF37599.1"/>
    </source>
</evidence>
<dbReference type="InterPro" id="IPR045087">
    <property type="entry name" value="Cu-oxidase_fam"/>
</dbReference>
<dbReference type="Pfam" id="PF00394">
    <property type="entry name" value="Cu-oxidase"/>
    <property type="match status" value="1"/>
</dbReference>
<feature type="domain" description="Plastocyanin-like" evidence="7">
    <location>
        <begin position="45"/>
        <end position="143"/>
    </location>
</feature>
<evidence type="ECO:0000256" key="2">
    <source>
        <dbReference type="ARBA" id="ARBA00022723"/>
    </source>
</evidence>
<gene>
    <name evidence="8" type="ORF">CHC_T00009050001</name>
</gene>
<keyword evidence="5" id="KW-0732">Signal</keyword>
<keyword evidence="9" id="KW-1185">Reference proteome</keyword>
<proteinExistence type="inferred from homology"/>
<evidence type="ECO:0000256" key="4">
    <source>
        <dbReference type="ARBA" id="ARBA00023008"/>
    </source>
</evidence>
<dbReference type="STRING" id="2769.R7QHP8"/>
<dbReference type="GO" id="GO:0005507">
    <property type="term" value="F:copper ion binding"/>
    <property type="evidence" value="ECO:0007669"/>
    <property type="project" value="InterPro"/>
</dbReference>
<name>R7QHP8_CHOCR</name>
<evidence type="ECO:0000313" key="9">
    <source>
        <dbReference type="Proteomes" id="UP000012073"/>
    </source>
</evidence>
<dbReference type="InterPro" id="IPR001117">
    <property type="entry name" value="Cu-oxidase_2nd"/>
</dbReference>
<feature type="signal peptide" evidence="5">
    <location>
        <begin position="1"/>
        <end position="17"/>
    </location>
</feature>
<feature type="chain" id="PRO_5004442753" evidence="5">
    <location>
        <begin position="18"/>
        <end position="450"/>
    </location>
</feature>
<dbReference type="OrthoDB" id="2121828at2759"/>
<dbReference type="AlphaFoldDB" id="R7QHP8"/>
<dbReference type="GO" id="GO:0016491">
    <property type="term" value="F:oxidoreductase activity"/>
    <property type="evidence" value="ECO:0007669"/>
    <property type="project" value="UniProtKB-KW"/>
</dbReference>